<dbReference type="Proteomes" id="UP001410394">
    <property type="component" value="Unassembled WGS sequence"/>
</dbReference>
<evidence type="ECO:0000256" key="4">
    <source>
        <dbReference type="ARBA" id="ARBA00023163"/>
    </source>
</evidence>
<gene>
    <name evidence="6" type="ORF">ABDB84_10165</name>
</gene>
<proteinExistence type="inferred from homology"/>
<evidence type="ECO:0000313" key="6">
    <source>
        <dbReference type="EMBL" id="MEN3068845.1"/>
    </source>
</evidence>
<evidence type="ECO:0000256" key="1">
    <source>
        <dbReference type="ARBA" id="ARBA00009437"/>
    </source>
</evidence>
<organism evidence="6 7">
    <name type="scientific">Uliginosibacterium sediminicola</name>
    <dbReference type="NCBI Taxonomy" id="2024550"/>
    <lineage>
        <taxon>Bacteria</taxon>
        <taxon>Pseudomonadati</taxon>
        <taxon>Pseudomonadota</taxon>
        <taxon>Betaproteobacteria</taxon>
        <taxon>Rhodocyclales</taxon>
        <taxon>Zoogloeaceae</taxon>
        <taxon>Uliginosibacterium</taxon>
    </lineage>
</organism>
<evidence type="ECO:0000259" key="5">
    <source>
        <dbReference type="PROSITE" id="PS50931"/>
    </source>
</evidence>
<dbReference type="Gene3D" id="3.40.190.290">
    <property type="match status" value="1"/>
</dbReference>
<dbReference type="Pfam" id="PF00126">
    <property type="entry name" value="HTH_1"/>
    <property type="match status" value="1"/>
</dbReference>
<dbReference type="Gene3D" id="1.10.10.10">
    <property type="entry name" value="Winged helix-like DNA-binding domain superfamily/Winged helix DNA-binding domain"/>
    <property type="match status" value="1"/>
</dbReference>
<comment type="caution">
    <text evidence="6">The sequence shown here is derived from an EMBL/GenBank/DDBJ whole genome shotgun (WGS) entry which is preliminary data.</text>
</comment>
<feature type="domain" description="HTH lysR-type" evidence="5">
    <location>
        <begin position="1"/>
        <end position="59"/>
    </location>
</feature>
<dbReference type="PROSITE" id="PS50931">
    <property type="entry name" value="HTH_LYSR"/>
    <property type="match status" value="1"/>
</dbReference>
<evidence type="ECO:0000313" key="7">
    <source>
        <dbReference type="Proteomes" id="UP001410394"/>
    </source>
</evidence>
<name>A0ABU9YYP6_9RHOO</name>
<dbReference type="SUPFAM" id="SSF53850">
    <property type="entry name" value="Periplasmic binding protein-like II"/>
    <property type="match status" value="1"/>
</dbReference>
<keyword evidence="3" id="KW-0238">DNA-binding</keyword>
<dbReference type="PANTHER" id="PTHR30537:SF35">
    <property type="entry name" value="TRANSCRIPTIONAL REGULATORY PROTEIN"/>
    <property type="match status" value="1"/>
</dbReference>
<accession>A0ABU9YYP6</accession>
<reference evidence="6 7" key="1">
    <citation type="journal article" date="2018" name="Int. J. Syst. Evol. Microbiol.">
        <title>Uliginosibacterium sediminicola sp. nov., isolated from freshwater sediment.</title>
        <authorList>
            <person name="Hwang W.M."/>
            <person name="Kim S.M."/>
            <person name="Kang K."/>
            <person name="Ahn T.Y."/>
        </authorList>
    </citation>
    <scope>NUCLEOTIDE SEQUENCE [LARGE SCALE GENOMIC DNA]</scope>
    <source>
        <strain evidence="6 7">M1-21</strain>
    </source>
</reference>
<dbReference type="Pfam" id="PF03466">
    <property type="entry name" value="LysR_substrate"/>
    <property type="match status" value="1"/>
</dbReference>
<dbReference type="EMBL" id="JBDIVE010000004">
    <property type="protein sequence ID" value="MEN3068845.1"/>
    <property type="molecule type" value="Genomic_DNA"/>
</dbReference>
<dbReference type="InterPro" id="IPR036388">
    <property type="entry name" value="WH-like_DNA-bd_sf"/>
</dbReference>
<dbReference type="CDD" id="cd08422">
    <property type="entry name" value="PBP2_CrgA_like"/>
    <property type="match status" value="1"/>
</dbReference>
<comment type="similarity">
    <text evidence="1">Belongs to the LysR transcriptional regulatory family.</text>
</comment>
<dbReference type="InterPro" id="IPR058163">
    <property type="entry name" value="LysR-type_TF_proteobact-type"/>
</dbReference>
<evidence type="ECO:0000256" key="2">
    <source>
        <dbReference type="ARBA" id="ARBA00023015"/>
    </source>
</evidence>
<dbReference type="InterPro" id="IPR000847">
    <property type="entry name" value="LysR_HTH_N"/>
</dbReference>
<dbReference type="PANTHER" id="PTHR30537">
    <property type="entry name" value="HTH-TYPE TRANSCRIPTIONAL REGULATOR"/>
    <property type="match status" value="1"/>
</dbReference>
<protein>
    <submittedName>
        <fullName evidence="6">LysR family transcriptional regulator</fullName>
    </submittedName>
</protein>
<dbReference type="InterPro" id="IPR036390">
    <property type="entry name" value="WH_DNA-bd_sf"/>
</dbReference>
<sequence length="300" mass="32537">MDQFKAMQVFVDVADLGSLSAAANKLDMSRAMATRYIASLEKTLGVRLLHRSTRSLGVSSAGNAMLPYCRQILGLSEKMHSSVAQKDTEPQGLIRIASSVSFGQSYLAEAVWRFMDMFPSVSVEMVLTDRSIKLIEERIDFAIQITNELPPTLVARQLARNASLICASAAYLQRFGKPLSPADLAHANCLVHTRLGRDWIFYPQGSSAGAEPEVVSVSGNFSSNDVTALLHACMAGRGIACLPAIPIAAQIRSGALINLFPQYRLNDLGIYALSASQRSQSSASRALQDFITQDLAQKHS</sequence>
<keyword evidence="4" id="KW-0804">Transcription</keyword>
<dbReference type="InterPro" id="IPR005119">
    <property type="entry name" value="LysR_subst-bd"/>
</dbReference>
<keyword evidence="2" id="KW-0805">Transcription regulation</keyword>
<dbReference type="SUPFAM" id="SSF46785">
    <property type="entry name" value="Winged helix' DNA-binding domain"/>
    <property type="match status" value="1"/>
</dbReference>
<dbReference type="RefSeq" id="WP_345919614.1">
    <property type="nucleotide sequence ID" value="NZ_JBDIVE010000004.1"/>
</dbReference>
<evidence type="ECO:0000256" key="3">
    <source>
        <dbReference type="ARBA" id="ARBA00023125"/>
    </source>
</evidence>
<keyword evidence="7" id="KW-1185">Reference proteome</keyword>